<evidence type="ECO:0000313" key="1">
    <source>
        <dbReference type="EMBL" id="GAA0216790.1"/>
    </source>
</evidence>
<reference evidence="2" key="1">
    <citation type="journal article" date="2019" name="Int. J. Syst. Evol. Microbiol.">
        <title>The Global Catalogue of Microorganisms (GCM) 10K type strain sequencing project: providing services to taxonomists for standard genome sequencing and annotation.</title>
        <authorList>
            <consortium name="The Broad Institute Genomics Platform"/>
            <consortium name="The Broad Institute Genome Sequencing Center for Infectious Disease"/>
            <person name="Wu L."/>
            <person name="Ma J."/>
        </authorList>
    </citation>
    <scope>NUCLEOTIDE SEQUENCE [LARGE SCALE GENOMIC DNA]</scope>
    <source>
        <strain evidence="2">JCM 16240</strain>
    </source>
</reference>
<proteinExistence type="predicted"/>
<dbReference type="RefSeq" id="WP_325123939.1">
    <property type="nucleotide sequence ID" value="NZ_BAAAFN010000004.1"/>
</dbReference>
<dbReference type="EMBL" id="BAAAFN010000004">
    <property type="protein sequence ID" value="GAA0216790.1"/>
    <property type="molecule type" value="Genomic_DNA"/>
</dbReference>
<sequence length="93" mass="10163">MRKDPRGSYRAFPGDRRESKTWLTEDTGVIDSRDMLMGAAPYFRLDTAQAEAIWGEVAQAVAGWRALARGLGLRGTDLQDFEPAFAQEGGAGT</sequence>
<organism evidence="1 2">
    <name type="scientific">Castellaniella daejeonensis</name>
    <dbReference type="NCBI Taxonomy" id="659013"/>
    <lineage>
        <taxon>Bacteria</taxon>
        <taxon>Pseudomonadati</taxon>
        <taxon>Pseudomonadota</taxon>
        <taxon>Betaproteobacteria</taxon>
        <taxon>Burkholderiales</taxon>
        <taxon>Alcaligenaceae</taxon>
        <taxon>Castellaniella</taxon>
    </lineage>
</organism>
<protein>
    <submittedName>
        <fullName evidence="1">Uncharacterized protein</fullName>
    </submittedName>
</protein>
<dbReference type="Proteomes" id="UP001501176">
    <property type="component" value="Unassembled WGS sequence"/>
</dbReference>
<keyword evidence="2" id="KW-1185">Reference proteome</keyword>
<accession>A0ABP3CWW3</accession>
<comment type="caution">
    <text evidence="1">The sequence shown here is derived from an EMBL/GenBank/DDBJ whole genome shotgun (WGS) entry which is preliminary data.</text>
</comment>
<evidence type="ECO:0000313" key="2">
    <source>
        <dbReference type="Proteomes" id="UP001501176"/>
    </source>
</evidence>
<name>A0ABP3CWW3_9BURK</name>
<gene>
    <name evidence="1" type="ORF">GCM10009125_02190</name>
</gene>